<gene>
    <name evidence="2" type="ORF">DNU06_04910</name>
</gene>
<dbReference type="InterPro" id="IPR035985">
    <property type="entry name" value="Ubiquitin-activating_enz"/>
</dbReference>
<dbReference type="OrthoDB" id="9804286at2"/>
<dbReference type="Pfam" id="PF00899">
    <property type="entry name" value="ThiF"/>
    <property type="match status" value="1"/>
</dbReference>
<protein>
    <submittedName>
        <fullName evidence="2">Rv1355c family protein</fullName>
    </submittedName>
</protein>
<accession>A0A2W1N4F9</accession>
<dbReference type="InterPro" id="IPR045886">
    <property type="entry name" value="ThiF/MoeB/HesA"/>
</dbReference>
<dbReference type="CDD" id="cd01483">
    <property type="entry name" value="E1_enzyme_family"/>
    <property type="match status" value="1"/>
</dbReference>
<feature type="domain" description="THIF-type NAD/FAD binding fold" evidence="1">
    <location>
        <begin position="112"/>
        <end position="251"/>
    </location>
</feature>
<evidence type="ECO:0000313" key="2">
    <source>
        <dbReference type="EMBL" id="PZE17961.1"/>
    </source>
</evidence>
<reference evidence="2 3" key="1">
    <citation type="submission" date="2018-06" db="EMBL/GenBank/DDBJ databases">
        <title>The draft genome sequence of Crocinitomix sp. SM1701.</title>
        <authorList>
            <person name="Zhang X."/>
        </authorList>
    </citation>
    <scope>NUCLEOTIDE SEQUENCE [LARGE SCALE GENOMIC DNA]</scope>
    <source>
        <strain evidence="2 3">SM1701</strain>
    </source>
</reference>
<proteinExistence type="predicted"/>
<keyword evidence="3" id="KW-1185">Reference proteome</keyword>
<dbReference type="SUPFAM" id="SSF69572">
    <property type="entry name" value="Activating enzymes of the ubiquitin-like proteins"/>
    <property type="match status" value="1"/>
</dbReference>
<dbReference type="Proteomes" id="UP000249248">
    <property type="component" value="Unassembled WGS sequence"/>
</dbReference>
<sequence>MNPRQTLVQKSLNWKPTILNPTSKTDKAELDLLMSNPKVQIFDSILSQISELIEIINPIDQYDHNDTTNAVSDYLGEFSIDDYGVWVYYPWSNRLVHIVPEQEFITLRTNRNQNKITLEEREILAQKKIGLIGLSVGSAVAVTMAMERTFGELRIADFDSLDLSNLNRIRTGVHNIGVSKVVAIAREIMELDPFLNLKCFTDGITDDNLNDFLTNGGNLDVLVDECDSLDIKIKARFAARDLKIPVVMETSDRGLLDVERFDLENDRPILHGLVEDLSLEKLASLKTNKEKLPYVMAIVSPDTISPRAKSSLNEVGKTLRTWPQLASAVALGGGVVTDSVRRMCLGFFTESGRYFVDMESIVKNK</sequence>
<dbReference type="GO" id="GO:0061504">
    <property type="term" value="P:cyclic threonylcarbamoyladenosine biosynthetic process"/>
    <property type="evidence" value="ECO:0007669"/>
    <property type="project" value="TreeGrafter"/>
</dbReference>
<evidence type="ECO:0000259" key="1">
    <source>
        <dbReference type="Pfam" id="PF00899"/>
    </source>
</evidence>
<dbReference type="PANTHER" id="PTHR43267:SF3">
    <property type="entry name" value="THIF PROTEIN"/>
    <property type="match status" value="1"/>
</dbReference>
<evidence type="ECO:0000313" key="3">
    <source>
        <dbReference type="Proteomes" id="UP000249248"/>
    </source>
</evidence>
<dbReference type="RefSeq" id="WP_111062112.1">
    <property type="nucleotide sequence ID" value="NZ_JBHUCU010000002.1"/>
</dbReference>
<comment type="caution">
    <text evidence="2">The sequence shown here is derived from an EMBL/GenBank/DDBJ whole genome shotgun (WGS) entry which is preliminary data.</text>
</comment>
<dbReference type="AlphaFoldDB" id="A0A2W1N4F9"/>
<dbReference type="GO" id="GO:0061503">
    <property type="term" value="F:tRNA threonylcarbamoyladenosine dehydratase"/>
    <property type="evidence" value="ECO:0007669"/>
    <property type="project" value="TreeGrafter"/>
</dbReference>
<dbReference type="Gene3D" id="3.40.50.720">
    <property type="entry name" value="NAD(P)-binding Rossmann-like Domain"/>
    <property type="match status" value="1"/>
</dbReference>
<dbReference type="InterPro" id="IPR000594">
    <property type="entry name" value="ThiF_NAD_FAD-bd"/>
</dbReference>
<name>A0A2W1N4F9_9FLAO</name>
<dbReference type="GO" id="GO:0008641">
    <property type="term" value="F:ubiquitin-like modifier activating enzyme activity"/>
    <property type="evidence" value="ECO:0007669"/>
    <property type="project" value="InterPro"/>
</dbReference>
<dbReference type="EMBL" id="QKSB01000002">
    <property type="protein sequence ID" value="PZE17961.1"/>
    <property type="molecule type" value="Genomic_DNA"/>
</dbReference>
<organism evidence="2 3">
    <name type="scientific">Putridiphycobacter roseus</name>
    <dbReference type="NCBI Taxonomy" id="2219161"/>
    <lineage>
        <taxon>Bacteria</taxon>
        <taxon>Pseudomonadati</taxon>
        <taxon>Bacteroidota</taxon>
        <taxon>Flavobacteriia</taxon>
        <taxon>Flavobacteriales</taxon>
        <taxon>Crocinitomicaceae</taxon>
        <taxon>Putridiphycobacter</taxon>
    </lineage>
</organism>
<dbReference type="PANTHER" id="PTHR43267">
    <property type="entry name" value="TRNA THREONYLCARBAMOYLADENOSINE DEHYDRATASE"/>
    <property type="match status" value="1"/>
</dbReference>
<dbReference type="NCBIfam" id="NF005901">
    <property type="entry name" value="PRK07877.1"/>
    <property type="match status" value="1"/>
</dbReference>